<feature type="non-terminal residue" evidence="3">
    <location>
        <position position="1146"/>
    </location>
</feature>
<protein>
    <submittedName>
        <fullName evidence="3">GPI-anchored surface protein, putative</fullName>
    </submittedName>
</protein>
<keyword evidence="4" id="KW-1185">Reference proteome</keyword>
<feature type="transmembrane region" description="Helical" evidence="2">
    <location>
        <begin position="12"/>
        <end position="39"/>
    </location>
</feature>
<evidence type="ECO:0000256" key="2">
    <source>
        <dbReference type="SAM" id="Phobius"/>
    </source>
</evidence>
<evidence type="ECO:0000256" key="1">
    <source>
        <dbReference type="SAM" id="MobiDB-lite"/>
    </source>
</evidence>
<dbReference type="VEuPathDB" id="TriTrypDB:BSAL_86095"/>
<evidence type="ECO:0000313" key="3">
    <source>
        <dbReference type="EMBL" id="CUG79373.1"/>
    </source>
</evidence>
<feature type="region of interest" description="Disordered" evidence="1">
    <location>
        <begin position="916"/>
        <end position="995"/>
    </location>
</feature>
<keyword evidence="2" id="KW-0812">Transmembrane</keyword>
<dbReference type="AlphaFoldDB" id="A0A0S4J3X9"/>
<feature type="region of interest" description="Disordered" evidence="1">
    <location>
        <begin position="1017"/>
        <end position="1113"/>
    </location>
</feature>
<organism evidence="3 4">
    <name type="scientific">Bodo saltans</name>
    <name type="common">Flagellated protozoan</name>
    <dbReference type="NCBI Taxonomy" id="75058"/>
    <lineage>
        <taxon>Eukaryota</taxon>
        <taxon>Discoba</taxon>
        <taxon>Euglenozoa</taxon>
        <taxon>Kinetoplastea</taxon>
        <taxon>Metakinetoplastina</taxon>
        <taxon>Eubodonida</taxon>
        <taxon>Bodonidae</taxon>
        <taxon>Bodo</taxon>
    </lineage>
</organism>
<feature type="compositionally biased region" description="Low complexity" evidence="1">
    <location>
        <begin position="924"/>
        <end position="935"/>
    </location>
</feature>
<feature type="compositionally biased region" description="Low complexity" evidence="1">
    <location>
        <begin position="1035"/>
        <end position="1057"/>
    </location>
</feature>
<reference evidence="4" key="1">
    <citation type="submission" date="2015-09" db="EMBL/GenBank/DDBJ databases">
        <authorList>
            <consortium name="Pathogen Informatics"/>
        </authorList>
    </citation>
    <scope>NUCLEOTIDE SEQUENCE [LARGE SCALE GENOMIC DNA]</scope>
    <source>
        <strain evidence="4">Lake Konstanz</strain>
    </source>
</reference>
<dbReference type="Proteomes" id="UP000051952">
    <property type="component" value="Unassembled WGS sequence"/>
</dbReference>
<name>A0A0S4J3X9_BODSA</name>
<feature type="compositionally biased region" description="Low complexity" evidence="1">
    <location>
        <begin position="986"/>
        <end position="995"/>
    </location>
</feature>
<sequence length="1146" mass="119974">MKLLHSSLGVTLHFLLCNIISVAAILFVGSSSASVVIYVPCGQSTIYGPVLALNTTLLLSGCNASPNGTTLNVKFNSSSSARFGLFIVVEHSNRVVVLIQSAPSRVNVTNLNVIFRNITNDVDNRSTPLTSAMFRIADCSIVVNPSVIVSDVRQARNTSLVRFNYVDGVSGLSLVVANVTSLSTYPVVYFDTITTVMADSSILLSNVTFQSVKSLSFAAMIEVDNTAQPVIAVARTNISVVSCILGGSGVNLFAIVLDGAHVVQHSQIVVAGLQAQVSAANLAGGLLVRNSFVGRTSLRLSNYSCTASRVTTAVVLIQNATLADSTALTIHAVTISRAATTTLGLYVISSSVIASSIALSNVSFSAASIGTALYVFFTRYDASLPLPPSFIKVNVTMSRCQATSEQSIALYLDNASLFNTCMLMDSIVTAATSQYNPIFFSGDASLASNIILSVRDSYLVGAFPILLSSLDIDDSTIFVTASTLRTTKSAYYQNDATSALRFYFTDVTNTNITVTNTDVIGVPSGANAASSVDFSYSTLERVTATVVWTSLTTCGSILKSVSSTITNSSILRIQVLENITTPSLFPFSLVDTSFVMLSSSSTIQVLLPPQVQIVTNGTSLVALISLATMTVMDSSVFLISSGAIGDDSGGGGGGGGGGGALSHISWTDSTLWISNPVVSQGSSITLSRLKVSSNVSVVTIATTTDAPLAGDWSLALALVICTFVQVNAQSVSSWQFMSLTTSNVNGVAAAAMTATINITQCSFSTPWAPLFSTSLVRLPQATTNISSLTLYADQLWLYGLSSFIVFDDDDDNHSDSSSNFTTPPLVVASVTLRCGWWGRHPFTSSLSPIVYAMRGQLLRGPMSAIGPTTQIVSSPVTQVWWSSTKDFPQCGSEESNQRAGGSWSLTSSSSAKMSATLNHPPYLSSTSTRSESIQSPVVKSNTLSMSPEGMVRTTTSVTATVVTRSHSTSRSKTKKDATVTVSPQGTLTWSTLSPPYSSTTSLSSSFSASSSYVSALSTHTVDGSPSGHSQTLRPTFTLSSSRSDSSGSTTSVSAEPSATKWQLLATASASPSVAPQTSNSMDTSSTRTATLKHSLTPSSSTPSATNPRTTRTYDAVVTPSRSLAVAMVNIALDAPAVLQAAAFIAT</sequence>
<accession>A0A0S4J3X9</accession>
<feature type="compositionally biased region" description="Polar residues" evidence="1">
    <location>
        <begin position="1019"/>
        <end position="1034"/>
    </location>
</feature>
<keyword evidence="2" id="KW-1133">Transmembrane helix</keyword>
<feature type="compositionally biased region" description="Polar residues" evidence="1">
    <location>
        <begin position="1065"/>
        <end position="1093"/>
    </location>
</feature>
<feature type="compositionally biased region" description="Low complexity" evidence="1">
    <location>
        <begin position="1094"/>
        <end position="1112"/>
    </location>
</feature>
<feature type="compositionally biased region" description="Low complexity" evidence="1">
    <location>
        <begin position="951"/>
        <end position="966"/>
    </location>
</feature>
<evidence type="ECO:0000313" key="4">
    <source>
        <dbReference type="Proteomes" id="UP000051952"/>
    </source>
</evidence>
<keyword evidence="2" id="KW-0472">Membrane</keyword>
<feature type="region of interest" description="Disordered" evidence="1">
    <location>
        <begin position="888"/>
        <end position="907"/>
    </location>
</feature>
<dbReference type="EMBL" id="CYKH01001035">
    <property type="protein sequence ID" value="CUG79373.1"/>
    <property type="molecule type" value="Genomic_DNA"/>
</dbReference>
<feature type="compositionally biased region" description="Polar residues" evidence="1">
    <location>
        <begin position="888"/>
        <end position="899"/>
    </location>
</feature>
<proteinExistence type="predicted"/>
<gene>
    <name evidence="3" type="ORF">BSAL_86095</name>
</gene>